<dbReference type="AlphaFoldDB" id="A0A6I9WEU2"/>
<accession>A0A6I9WEU2</accession>
<protein>
    <submittedName>
        <fullName evidence="2">Uncharacterized protein LOC105428730</fullName>
    </submittedName>
</protein>
<dbReference type="Proteomes" id="UP000504615">
    <property type="component" value="Unplaced"/>
</dbReference>
<dbReference type="KEGG" id="pbar:105428730"/>
<dbReference type="RefSeq" id="XP_011639485.1">
    <property type="nucleotide sequence ID" value="XM_011641183.2"/>
</dbReference>
<dbReference type="GeneID" id="105428730"/>
<organism evidence="1 2">
    <name type="scientific">Pogonomyrmex barbatus</name>
    <name type="common">red harvester ant</name>
    <dbReference type="NCBI Taxonomy" id="144034"/>
    <lineage>
        <taxon>Eukaryota</taxon>
        <taxon>Metazoa</taxon>
        <taxon>Ecdysozoa</taxon>
        <taxon>Arthropoda</taxon>
        <taxon>Hexapoda</taxon>
        <taxon>Insecta</taxon>
        <taxon>Pterygota</taxon>
        <taxon>Neoptera</taxon>
        <taxon>Endopterygota</taxon>
        <taxon>Hymenoptera</taxon>
        <taxon>Apocrita</taxon>
        <taxon>Aculeata</taxon>
        <taxon>Formicoidea</taxon>
        <taxon>Formicidae</taxon>
        <taxon>Myrmicinae</taxon>
        <taxon>Pogonomyrmex</taxon>
    </lineage>
</organism>
<reference evidence="2" key="1">
    <citation type="submission" date="2025-08" db="UniProtKB">
        <authorList>
            <consortium name="RefSeq"/>
        </authorList>
    </citation>
    <scope>IDENTIFICATION</scope>
</reference>
<evidence type="ECO:0000313" key="1">
    <source>
        <dbReference type="Proteomes" id="UP000504615"/>
    </source>
</evidence>
<gene>
    <name evidence="2" type="primary">LOC105428730</name>
</gene>
<keyword evidence="1" id="KW-1185">Reference proteome</keyword>
<evidence type="ECO:0000313" key="2">
    <source>
        <dbReference type="RefSeq" id="XP_011639485.1"/>
    </source>
</evidence>
<sequence length="174" mass="19690">MHVAHSSLHTLTLVRIKVRRRISLRVHSSLLEFIAIPMAAFQFKFHPSGFVTDRHRLPNNDERNLTNGISGEKEARSCSGFFPVRLSSGGAQRKSDVTFPSCTLGEFLIILATRTDFKFSIYAGVINKSFKKRHTEVSKTSPFYVLYHEYHTSATREYRNIEGNVVDVNVSDGA</sequence>
<proteinExistence type="predicted"/>
<name>A0A6I9WEU2_9HYME</name>